<evidence type="ECO:0000313" key="17">
    <source>
        <dbReference type="Proteomes" id="UP001153292"/>
    </source>
</evidence>
<dbReference type="Gene3D" id="2.60.40.1400">
    <property type="entry name" value="G protein-activated inward rectifier potassium channel 1"/>
    <property type="match status" value="1"/>
</dbReference>
<comment type="subcellular location">
    <subcellularLocation>
        <location evidence="1 11">Membrane</location>
        <topology evidence="1 11">Multi-pass membrane protein</topology>
    </subcellularLocation>
</comment>
<dbReference type="Gene3D" id="1.10.287.70">
    <property type="match status" value="1"/>
</dbReference>
<feature type="transmembrane region" description="Helical" evidence="13">
    <location>
        <begin position="174"/>
        <end position="197"/>
    </location>
</feature>
<evidence type="ECO:0000313" key="16">
    <source>
        <dbReference type="EMBL" id="CAH2980216.1"/>
    </source>
</evidence>
<dbReference type="PANTHER" id="PTHR11767">
    <property type="entry name" value="INWARD RECTIFIER POTASSIUM CHANNEL"/>
    <property type="match status" value="1"/>
</dbReference>
<gene>
    <name evidence="16" type="ORF">CHILSU_LOCUS931</name>
</gene>
<accession>A0ABN8L4H5</accession>
<evidence type="ECO:0000256" key="3">
    <source>
        <dbReference type="ARBA" id="ARBA00022538"/>
    </source>
</evidence>
<proteinExistence type="inferred from homology"/>
<dbReference type="Pfam" id="PF01007">
    <property type="entry name" value="IRK"/>
    <property type="match status" value="1"/>
</dbReference>
<dbReference type="InterPro" id="IPR013518">
    <property type="entry name" value="K_chnl_inward-rec_Kir_cyto"/>
</dbReference>
<dbReference type="EMBL" id="OU963903">
    <property type="protein sequence ID" value="CAH2980216.1"/>
    <property type="molecule type" value="Genomic_DNA"/>
</dbReference>
<keyword evidence="7 13" id="KW-1133">Transmembrane helix</keyword>
<feature type="transmembrane region" description="Helical" evidence="13">
    <location>
        <begin position="252"/>
        <end position="276"/>
    </location>
</feature>
<evidence type="ECO:0000259" key="14">
    <source>
        <dbReference type="Pfam" id="PF01007"/>
    </source>
</evidence>
<keyword evidence="5 11" id="KW-0851">Voltage-gated channel</keyword>
<evidence type="ECO:0000256" key="7">
    <source>
        <dbReference type="ARBA" id="ARBA00022989"/>
    </source>
</evidence>
<feature type="region of interest" description="Disordered" evidence="12">
    <location>
        <begin position="60"/>
        <end position="82"/>
    </location>
</feature>
<dbReference type="SUPFAM" id="SSF81324">
    <property type="entry name" value="Voltage-gated potassium channels"/>
    <property type="match status" value="1"/>
</dbReference>
<evidence type="ECO:0000256" key="5">
    <source>
        <dbReference type="ARBA" id="ARBA00022882"/>
    </source>
</evidence>
<keyword evidence="3 11" id="KW-0633">Potassium transport</keyword>
<keyword evidence="17" id="KW-1185">Reference proteome</keyword>
<keyword evidence="9 13" id="KW-0472">Membrane</keyword>
<keyword evidence="10 11" id="KW-0407">Ion channel</keyword>
<evidence type="ECO:0000256" key="12">
    <source>
        <dbReference type="SAM" id="MobiDB-lite"/>
    </source>
</evidence>
<dbReference type="Pfam" id="PF17655">
    <property type="entry name" value="IRK_C"/>
    <property type="match status" value="1"/>
</dbReference>
<keyword evidence="6 11" id="KW-0630">Potassium</keyword>
<dbReference type="PRINTS" id="PR01320">
    <property type="entry name" value="KIRCHANNEL"/>
</dbReference>
<organism evidence="16 17">
    <name type="scientific">Chilo suppressalis</name>
    <name type="common">Asiatic rice borer moth</name>
    <dbReference type="NCBI Taxonomy" id="168631"/>
    <lineage>
        <taxon>Eukaryota</taxon>
        <taxon>Metazoa</taxon>
        <taxon>Ecdysozoa</taxon>
        <taxon>Arthropoda</taxon>
        <taxon>Hexapoda</taxon>
        <taxon>Insecta</taxon>
        <taxon>Pterygota</taxon>
        <taxon>Neoptera</taxon>
        <taxon>Endopterygota</taxon>
        <taxon>Lepidoptera</taxon>
        <taxon>Glossata</taxon>
        <taxon>Ditrysia</taxon>
        <taxon>Pyraloidea</taxon>
        <taxon>Crambidae</taxon>
        <taxon>Crambinae</taxon>
        <taxon>Chilo</taxon>
    </lineage>
</organism>
<reference evidence="16" key="1">
    <citation type="submission" date="2021-12" db="EMBL/GenBank/DDBJ databases">
        <authorList>
            <person name="King R."/>
        </authorList>
    </citation>
    <scope>NUCLEOTIDE SEQUENCE</scope>
</reference>
<evidence type="ECO:0000256" key="6">
    <source>
        <dbReference type="ARBA" id="ARBA00022958"/>
    </source>
</evidence>
<dbReference type="InterPro" id="IPR040445">
    <property type="entry name" value="Kir_TM"/>
</dbReference>
<dbReference type="SUPFAM" id="SSF81296">
    <property type="entry name" value="E set domains"/>
    <property type="match status" value="1"/>
</dbReference>
<dbReference type="InterPro" id="IPR016449">
    <property type="entry name" value="K_chnl_inward-rec_Kir"/>
</dbReference>
<keyword evidence="8 11" id="KW-0406">Ion transport</keyword>
<dbReference type="PANTHER" id="PTHR11767:SF102">
    <property type="entry name" value="INWARDLY RECTIFYING POTASSIUM CHANNEL 1, ISOFORM F"/>
    <property type="match status" value="1"/>
</dbReference>
<evidence type="ECO:0000256" key="8">
    <source>
        <dbReference type="ARBA" id="ARBA00023065"/>
    </source>
</evidence>
<evidence type="ECO:0000256" key="4">
    <source>
        <dbReference type="ARBA" id="ARBA00022692"/>
    </source>
</evidence>
<feature type="domain" description="Inward rectifier potassium channel C-terminal" evidence="15">
    <location>
        <begin position="289"/>
        <end position="460"/>
    </location>
</feature>
<evidence type="ECO:0000259" key="15">
    <source>
        <dbReference type="Pfam" id="PF17655"/>
    </source>
</evidence>
<evidence type="ECO:0000256" key="1">
    <source>
        <dbReference type="ARBA" id="ARBA00004141"/>
    </source>
</evidence>
<keyword evidence="2 11" id="KW-0813">Transport</keyword>
<protein>
    <submittedName>
        <fullName evidence="16">Uncharacterized protein</fullName>
    </submittedName>
</protein>
<keyword evidence="4 11" id="KW-0812">Transmembrane</keyword>
<comment type="similarity">
    <text evidence="11">Belongs to the inward rectifier-type potassium channel (TC 1.A.2.1) family.</text>
</comment>
<dbReference type="InterPro" id="IPR041647">
    <property type="entry name" value="IRK_C"/>
</dbReference>
<evidence type="ECO:0000256" key="2">
    <source>
        <dbReference type="ARBA" id="ARBA00022448"/>
    </source>
</evidence>
<feature type="compositionally biased region" description="Polar residues" evidence="12">
    <location>
        <begin position="72"/>
        <end position="82"/>
    </location>
</feature>
<dbReference type="Proteomes" id="UP001153292">
    <property type="component" value="Chromosome 10"/>
</dbReference>
<name>A0ABN8L4H5_CHISP</name>
<feature type="region of interest" description="Disordered" evidence="12">
    <location>
        <begin position="593"/>
        <end position="614"/>
    </location>
</feature>
<feature type="compositionally biased region" description="Basic and acidic residues" evidence="12">
    <location>
        <begin position="595"/>
        <end position="604"/>
    </location>
</feature>
<feature type="domain" description="Potassium channel inwardly rectifying transmembrane" evidence="14">
    <location>
        <begin position="140"/>
        <end position="281"/>
    </location>
</feature>
<evidence type="ECO:0000256" key="11">
    <source>
        <dbReference type="RuleBase" id="RU003822"/>
    </source>
</evidence>
<evidence type="ECO:0000256" key="10">
    <source>
        <dbReference type="ARBA" id="ARBA00023303"/>
    </source>
</evidence>
<evidence type="ECO:0000256" key="9">
    <source>
        <dbReference type="ARBA" id="ARBA00023136"/>
    </source>
</evidence>
<sequence length="633" mass="72347">MSDKTSSTVGLRSFETISEEDIASPWDELLVKEKSIPTIIKTDASCETICRNGDVSSHPRVSDLEANKLTRSKSLNQRRNSSGLLSSIPRQLRLSLRGVRSEPSSVKDIPTTRNDSSFNLLLRYRSPRYAARRIRKRVIFKHGDCNVVQWNVAKRRRRYLQDIFTTLVDAQWRWTLLVFALSFILSWLLFALIWWLIIFTHGDLSPPDNQNITFIPCLNNVNTFTGCFLFSVETQHTIGYGSRTPSEECPEAIFVMCIQSIVGVFIQAFMVGIVFAKLSRPKKRAQTLLYSRNAVICLRDGQLCLMFRVGDMRKSHIVEAHIRAQLIRRKITREGELLPFYQQELKVGADGEEDRLMFIWPMTIVHKINEKSPLYNLSASDMLRERFEIVVMLEGVIESTGMTTQARSSFLPSEILWGHRFETMVTFRKDTGEYEVDYTRFNNTYEVDTPLCSAKQLDELRATVSTSQKLDKILGTIPKTFSNETLDLSSVDSMSLDEHIEIKIPEARARENRLMAQTNFVQNVNERPRNTSQTHLAVENGLDIPRNHLLVETRNPEIKVDSKEPHMHRSHSHASMKKVHGIVPNGIAHPTIAPEQKKKDEQIKINKSPSTNHIAEKKQVIPILVTSADSEPA</sequence>
<evidence type="ECO:0000256" key="13">
    <source>
        <dbReference type="SAM" id="Phobius"/>
    </source>
</evidence>
<dbReference type="InterPro" id="IPR014756">
    <property type="entry name" value="Ig_E-set"/>
</dbReference>